<dbReference type="HOGENOM" id="CLU_1799569_0_0_1"/>
<feature type="region of interest" description="Disordered" evidence="1">
    <location>
        <begin position="1"/>
        <end position="55"/>
    </location>
</feature>
<name>A0A0E0IDB2_ORYNI</name>
<evidence type="ECO:0000313" key="2">
    <source>
        <dbReference type="EnsemblPlants" id="ONIVA08G20000.1"/>
    </source>
</evidence>
<sequence length="144" mass="15412">MNPKEMVVAAVAGEGEAGGARQPPREPRRGRQRPTADPQPTPALSSTPPPLATLDPAAVFVSDSSRRELAPASALHRRSLRPSLGPPLLSLPLAWPAASPLATNGACGTCASVRRWWNSARLAGRIGPICRRQPPMKRRGEDFW</sequence>
<dbReference type="AlphaFoldDB" id="A0A0E0IDB2"/>
<proteinExistence type="predicted"/>
<feature type="compositionally biased region" description="Low complexity" evidence="1">
    <location>
        <begin position="7"/>
        <end position="22"/>
    </location>
</feature>
<evidence type="ECO:0000256" key="1">
    <source>
        <dbReference type="SAM" id="MobiDB-lite"/>
    </source>
</evidence>
<protein>
    <submittedName>
        <fullName evidence="2">Uncharacterized protein</fullName>
    </submittedName>
</protein>
<dbReference type="Gramene" id="ONIVA08G20000.1">
    <property type="protein sequence ID" value="ONIVA08G20000.1"/>
    <property type="gene ID" value="ONIVA08G20000"/>
</dbReference>
<accession>A0A0E0IDB2</accession>
<feature type="compositionally biased region" description="Pro residues" evidence="1">
    <location>
        <begin position="37"/>
        <end position="51"/>
    </location>
</feature>
<dbReference type="Proteomes" id="UP000006591">
    <property type="component" value="Chromosome 8"/>
</dbReference>
<organism evidence="2">
    <name type="scientific">Oryza nivara</name>
    <name type="common">Indian wild rice</name>
    <name type="synonym">Oryza sativa f. spontanea</name>
    <dbReference type="NCBI Taxonomy" id="4536"/>
    <lineage>
        <taxon>Eukaryota</taxon>
        <taxon>Viridiplantae</taxon>
        <taxon>Streptophyta</taxon>
        <taxon>Embryophyta</taxon>
        <taxon>Tracheophyta</taxon>
        <taxon>Spermatophyta</taxon>
        <taxon>Magnoliopsida</taxon>
        <taxon>Liliopsida</taxon>
        <taxon>Poales</taxon>
        <taxon>Poaceae</taxon>
        <taxon>BOP clade</taxon>
        <taxon>Oryzoideae</taxon>
        <taxon>Oryzeae</taxon>
        <taxon>Oryzinae</taxon>
        <taxon>Oryza</taxon>
    </lineage>
</organism>
<dbReference type="EnsemblPlants" id="ONIVA08G20000.1">
    <property type="protein sequence ID" value="ONIVA08G20000.1"/>
    <property type="gene ID" value="ONIVA08G20000"/>
</dbReference>
<reference evidence="2" key="2">
    <citation type="submission" date="2018-04" db="EMBL/GenBank/DDBJ databases">
        <title>OnivRS2 (Oryza nivara Reference Sequence Version 2).</title>
        <authorList>
            <person name="Zhang J."/>
            <person name="Kudrna D."/>
            <person name="Lee S."/>
            <person name="Talag J."/>
            <person name="Rajasekar S."/>
            <person name="Welchert J."/>
            <person name="Hsing Y.-I."/>
            <person name="Wing R.A."/>
        </authorList>
    </citation>
    <scope>NUCLEOTIDE SEQUENCE [LARGE SCALE GENOMIC DNA]</scope>
    <source>
        <strain evidence="2">SL10</strain>
    </source>
</reference>
<reference evidence="2" key="1">
    <citation type="submission" date="2015-04" db="UniProtKB">
        <authorList>
            <consortium name="EnsemblPlants"/>
        </authorList>
    </citation>
    <scope>IDENTIFICATION</scope>
    <source>
        <strain evidence="2">SL10</strain>
    </source>
</reference>
<evidence type="ECO:0000313" key="3">
    <source>
        <dbReference type="Proteomes" id="UP000006591"/>
    </source>
</evidence>
<keyword evidence="3" id="KW-1185">Reference proteome</keyword>